<sequence>MQGNSKKFVAVVLILLFLSIQVTGVFANDSYVTLRFGSRGNEVVRLQQALQSRGHYSSTVDGIYGKLTENAVISFQRANNLTIDGIAGRQTQSRLYETVSLQTSNTSSTTLRFGSRGSEVVRLQQALQNKGYYNSVVDGIYGKLTENAVINFQRANNLVIDGIAGRQTQGKLYETAPVTVSRGSTPARSQDSDVYWLSRIIHAEAGAEPYQGKVAVGNVVLNRVNSREFPNTIYNVIFEYYKNIPQFSPVAEGTIYNTPSQESIQAAQDALRGSRPVGNATYFFNPDKATGQWIVSNKSYVTRIGDHVFYQ</sequence>
<dbReference type="Pfam" id="PF01471">
    <property type="entry name" value="PG_binding_1"/>
    <property type="match status" value="2"/>
</dbReference>
<dbReference type="GO" id="GO:0008745">
    <property type="term" value="F:N-acetylmuramoyl-L-alanine amidase activity"/>
    <property type="evidence" value="ECO:0007669"/>
    <property type="project" value="UniProtKB-EC"/>
</dbReference>
<keyword evidence="4" id="KW-1185">Reference proteome</keyword>
<evidence type="ECO:0000313" key="3">
    <source>
        <dbReference type="EMBL" id="AKL97243.1"/>
    </source>
</evidence>
<dbReference type="STRING" id="84022.CACET_c38150"/>
<dbReference type="PATRIC" id="fig|84022.6.peg.3898"/>
<dbReference type="InterPro" id="IPR036365">
    <property type="entry name" value="PGBD-like_sf"/>
</dbReference>
<dbReference type="Pfam" id="PF07486">
    <property type="entry name" value="Hydrolase_2"/>
    <property type="match status" value="1"/>
</dbReference>
<dbReference type="Gene3D" id="6.20.240.60">
    <property type="match status" value="1"/>
</dbReference>
<evidence type="ECO:0000259" key="1">
    <source>
        <dbReference type="Pfam" id="PF01471"/>
    </source>
</evidence>
<dbReference type="EC" id="3.5.1.28" evidence="3"/>
<dbReference type="InterPro" id="IPR036366">
    <property type="entry name" value="PGBDSf"/>
</dbReference>
<dbReference type="EMBL" id="CP009687">
    <property type="protein sequence ID" value="AKL97243.1"/>
    <property type="molecule type" value="Genomic_DNA"/>
</dbReference>
<keyword evidence="3" id="KW-0378">Hydrolase</keyword>
<protein>
    <submittedName>
        <fullName evidence="3">Spore cortex-lytic enzyme</fullName>
        <ecNumber evidence="3">3.5.1.28</ecNumber>
    </submittedName>
</protein>
<dbReference type="AlphaFoldDB" id="A0A0G3WFW7"/>
<feature type="domain" description="Cell wall hydrolase SleB" evidence="2">
    <location>
        <begin position="208"/>
        <end position="310"/>
    </location>
</feature>
<dbReference type="RefSeq" id="WP_201774957.1">
    <property type="nucleotide sequence ID" value="NZ_CP009687.1"/>
</dbReference>
<dbReference type="InterPro" id="IPR042047">
    <property type="entry name" value="SleB_dom1"/>
</dbReference>
<name>A0A0G3WFW7_9CLOT</name>
<proteinExistence type="predicted"/>
<organism evidence="3 4">
    <name type="scientific">Clostridium aceticum</name>
    <dbReference type="NCBI Taxonomy" id="84022"/>
    <lineage>
        <taxon>Bacteria</taxon>
        <taxon>Bacillati</taxon>
        <taxon>Bacillota</taxon>
        <taxon>Clostridia</taxon>
        <taxon>Eubacteriales</taxon>
        <taxon>Clostridiaceae</taxon>
        <taxon>Clostridium</taxon>
    </lineage>
</organism>
<feature type="domain" description="Peptidoglycan binding-like" evidence="1">
    <location>
        <begin position="39"/>
        <end position="95"/>
    </location>
</feature>
<dbReference type="Proteomes" id="UP000035704">
    <property type="component" value="Chromosome"/>
</dbReference>
<dbReference type="InterPro" id="IPR002477">
    <property type="entry name" value="Peptidoglycan-bd-like"/>
</dbReference>
<gene>
    <name evidence="3" type="primary">sleB2</name>
    <name evidence="3" type="ORF">CACET_c38150</name>
</gene>
<reference evidence="3 4" key="1">
    <citation type="submission" date="2014-10" db="EMBL/GenBank/DDBJ databases">
        <title>Genome sequence of Clostridium aceticum DSM 1496.</title>
        <authorList>
            <person name="Poehlein A."/>
            <person name="Schiel-Bengelsdorf B."/>
            <person name="Gottschalk G."/>
            <person name="Duerre P."/>
            <person name="Daniel R."/>
        </authorList>
    </citation>
    <scope>NUCLEOTIDE SEQUENCE [LARGE SCALE GENOMIC DNA]</scope>
    <source>
        <strain evidence="3 4">DSM 1496</strain>
    </source>
</reference>
<dbReference type="SUPFAM" id="SSF47090">
    <property type="entry name" value="PGBD-like"/>
    <property type="match status" value="2"/>
</dbReference>
<dbReference type="Gene3D" id="1.10.101.10">
    <property type="entry name" value="PGBD-like superfamily/PGBD"/>
    <property type="match status" value="2"/>
</dbReference>
<dbReference type="Gene3D" id="1.10.10.2520">
    <property type="entry name" value="Cell wall hydrolase SleB, domain 1"/>
    <property type="match status" value="1"/>
</dbReference>
<evidence type="ECO:0000313" key="4">
    <source>
        <dbReference type="Proteomes" id="UP000035704"/>
    </source>
</evidence>
<feature type="domain" description="Peptidoglycan binding-like" evidence="1">
    <location>
        <begin position="116"/>
        <end position="172"/>
    </location>
</feature>
<dbReference type="InterPro" id="IPR011105">
    <property type="entry name" value="Cell_wall_hydrolase_SleB"/>
</dbReference>
<dbReference type="KEGG" id="cace:CACET_c38150"/>
<evidence type="ECO:0000259" key="2">
    <source>
        <dbReference type="Pfam" id="PF07486"/>
    </source>
</evidence>
<accession>A0A0G3WFW7</accession>